<comment type="caution">
    <text evidence="2">The sequence shown here is derived from an EMBL/GenBank/DDBJ whole genome shotgun (WGS) entry which is preliminary data.</text>
</comment>
<gene>
    <name evidence="2" type="ORF">CEXT_7061</name>
</gene>
<feature type="compositionally biased region" description="Polar residues" evidence="1">
    <location>
        <begin position="10"/>
        <end position="24"/>
    </location>
</feature>
<evidence type="ECO:0000256" key="1">
    <source>
        <dbReference type="SAM" id="MobiDB-lite"/>
    </source>
</evidence>
<feature type="region of interest" description="Disordered" evidence="1">
    <location>
        <begin position="1"/>
        <end position="78"/>
    </location>
</feature>
<accession>A0AAV4RE20</accession>
<feature type="compositionally biased region" description="Polar residues" evidence="1">
    <location>
        <begin position="69"/>
        <end position="78"/>
    </location>
</feature>
<evidence type="ECO:0000313" key="3">
    <source>
        <dbReference type="Proteomes" id="UP001054945"/>
    </source>
</evidence>
<dbReference type="Proteomes" id="UP001054945">
    <property type="component" value="Unassembled WGS sequence"/>
</dbReference>
<evidence type="ECO:0000313" key="2">
    <source>
        <dbReference type="EMBL" id="GIY18357.1"/>
    </source>
</evidence>
<sequence length="143" mass="15927">MQMWHDYRYKSSSHQLSVNNSDDGLNNGDESVGGEKKKSINKPRSSSTSCVMHAKAKRSLRRSPGISGHYQSQTAQKSQRLGLPLGCYANEEEEDKNYLIGTNTPVVSIAVIVSKNRSARREGWDCPVVILRESLMCQKLNAV</sequence>
<proteinExistence type="predicted"/>
<dbReference type="EMBL" id="BPLR01007615">
    <property type="protein sequence ID" value="GIY18357.1"/>
    <property type="molecule type" value="Genomic_DNA"/>
</dbReference>
<protein>
    <submittedName>
        <fullName evidence="2">Uncharacterized protein</fullName>
    </submittedName>
</protein>
<keyword evidence="3" id="KW-1185">Reference proteome</keyword>
<organism evidence="2 3">
    <name type="scientific">Caerostris extrusa</name>
    <name type="common">Bark spider</name>
    <name type="synonym">Caerostris bankana</name>
    <dbReference type="NCBI Taxonomy" id="172846"/>
    <lineage>
        <taxon>Eukaryota</taxon>
        <taxon>Metazoa</taxon>
        <taxon>Ecdysozoa</taxon>
        <taxon>Arthropoda</taxon>
        <taxon>Chelicerata</taxon>
        <taxon>Arachnida</taxon>
        <taxon>Araneae</taxon>
        <taxon>Araneomorphae</taxon>
        <taxon>Entelegynae</taxon>
        <taxon>Araneoidea</taxon>
        <taxon>Araneidae</taxon>
        <taxon>Caerostris</taxon>
    </lineage>
</organism>
<name>A0AAV4RE20_CAEEX</name>
<dbReference type="AlphaFoldDB" id="A0AAV4RE20"/>
<reference evidence="2 3" key="1">
    <citation type="submission" date="2021-06" db="EMBL/GenBank/DDBJ databases">
        <title>Caerostris extrusa draft genome.</title>
        <authorList>
            <person name="Kono N."/>
            <person name="Arakawa K."/>
        </authorList>
    </citation>
    <scope>NUCLEOTIDE SEQUENCE [LARGE SCALE GENOMIC DNA]</scope>
</reference>